<accession>A0ABR3A5P9</accession>
<dbReference type="InterPro" id="IPR036971">
    <property type="entry name" value="PDEase_catalytic_dom_sf"/>
</dbReference>
<keyword evidence="8" id="KW-1185">Reference proteome</keyword>
<evidence type="ECO:0000313" key="7">
    <source>
        <dbReference type="EMBL" id="KAL0069272.1"/>
    </source>
</evidence>
<keyword evidence="3 4" id="KW-0378">Hydrolase</keyword>
<dbReference type="InterPro" id="IPR002073">
    <property type="entry name" value="PDEase_catalytic_dom"/>
</dbReference>
<comment type="similarity">
    <text evidence="1">Belongs to the peptidase S33 family.</text>
</comment>
<dbReference type="InterPro" id="IPR029058">
    <property type="entry name" value="AB_hydrolase_fold"/>
</dbReference>
<dbReference type="InterPro" id="IPR010497">
    <property type="entry name" value="Epoxide_hydro_N"/>
</dbReference>
<feature type="compositionally biased region" description="Low complexity" evidence="5">
    <location>
        <begin position="876"/>
        <end position="900"/>
    </location>
</feature>
<comment type="cofactor">
    <cofactor evidence="4">
        <name>a divalent metal cation</name>
        <dbReference type="ChEBI" id="CHEBI:60240"/>
    </cofactor>
    <text evidence="4">Binds 2 divalent metal cations per subunit. Site 1 may preferentially bind zinc ions, while site 2 has a preference for magnesium and/or manganese ions.</text>
</comment>
<dbReference type="SUPFAM" id="SSF109604">
    <property type="entry name" value="HD-domain/PDEase-like"/>
    <property type="match status" value="1"/>
</dbReference>
<feature type="compositionally biased region" description="Polar residues" evidence="5">
    <location>
        <begin position="901"/>
        <end position="913"/>
    </location>
</feature>
<feature type="region of interest" description="Disordered" evidence="5">
    <location>
        <begin position="827"/>
        <end position="929"/>
    </location>
</feature>
<comment type="similarity">
    <text evidence="4">Belongs to the cyclic nucleotide phosphodiesterase family.</text>
</comment>
<keyword evidence="4" id="KW-0479">Metal-binding</keyword>
<evidence type="ECO:0000256" key="1">
    <source>
        <dbReference type="ARBA" id="ARBA00010088"/>
    </source>
</evidence>
<evidence type="ECO:0000256" key="3">
    <source>
        <dbReference type="ARBA" id="ARBA00022801"/>
    </source>
</evidence>
<comment type="caution">
    <text evidence="7">The sequence shown here is derived from an EMBL/GenBank/DDBJ whole genome shotgun (WGS) entry which is preliminary data.</text>
</comment>
<dbReference type="Proteomes" id="UP001437256">
    <property type="component" value="Unassembled WGS sequence"/>
</dbReference>
<feature type="compositionally biased region" description="Low complexity" evidence="5">
    <location>
        <begin position="848"/>
        <end position="858"/>
    </location>
</feature>
<dbReference type="EC" id="3.1.4.-" evidence="4"/>
<feature type="region of interest" description="Disordered" evidence="5">
    <location>
        <begin position="722"/>
        <end position="746"/>
    </location>
</feature>
<protein>
    <recommendedName>
        <fullName evidence="4">Phosphodiesterase</fullName>
        <ecNumber evidence="4">3.1.4.-</ecNumber>
    </recommendedName>
</protein>
<feature type="compositionally biased region" description="Polar residues" evidence="5">
    <location>
        <begin position="731"/>
        <end position="744"/>
    </location>
</feature>
<dbReference type="SUPFAM" id="SSF53474">
    <property type="entry name" value="alpha/beta-Hydrolases"/>
    <property type="match status" value="2"/>
</dbReference>
<dbReference type="InterPro" id="IPR023174">
    <property type="entry name" value="PDEase_CS"/>
</dbReference>
<feature type="domain" description="PDEase" evidence="6">
    <location>
        <begin position="375"/>
        <end position="724"/>
    </location>
</feature>
<proteinExistence type="inferred from homology"/>
<dbReference type="GO" id="GO:0004114">
    <property type="term" value="F:3',5'-cyclic-nucleotide phosphodiesterase activity"/>
    <property type="evidence" value="ECO:0007669"/>
    <property type="project" value="UniProtKB-EC"/>
</dbReference>
<organism evidence="7 8">
    <name type="scientific">Marasmius tenuissimus</name>
    <dbReference type="NCBI Taxonomy" id="585030"/>
    <lineage>
        <taxon>Eukaryota</taxon>
        <taxon>Fungi</taxon>
        <taxon>Dikarya</taxon>
        <taxon>Basidiomycota</taxon>
        <taxon>Agaricomycotina</taxon>
        <taxon>Agaricomycetes</taxon>
        <taxon>Agaricomycetidae</taxon>
        <taxon>Agaricales</taxon>
        <taxon>Marasmiineae</taxon>
        <taxon>Marasmiaceae</taxon>
        <taxon>Marasmius</taxon>
    </lineage>
</organism>
<evidence type="ECO:0000259" key="6">
    <source>
        <dbReference type="PROSITE" id="PS51845"/>
    </source>
</evidence>
<feature type="compositionally biased region" description="Polar residues" evidence="5">
    <location>
        <begin position="780"/>
        <end position="795"/>
    </location>
</feature>
<dbReference type="PROSITE" id="PS00126">
    <property type="entry name" value="PDEASE_I_1"/>
    <property type="match status" value="1"/>
</dbReference>
<evidence type="ECO:0000313" key="8">
    <source>
        <dbReference type="Proteomes" id="UP001437256"/>
    </source>
</evidence>
<gene>
    <name evidence="7" type="primary">PDE2</name>
    <name evidence="7" type="ORF">AAF712_003637</name>
</gene>
<feature type="region of interest" description="Disordered" evidence="5">
    <location>
        <begin position="780"/>
        <end position="811"/>
    </location>
</feature>
<dbReference type="SMART" id="SM00471">
    <property type="entry name" value="HDc"/>
    <property type="match status" value="1"/>
</dbReference>
<keyword evidence="2" id="KW-0058">Aromatic hydrocarbons catabolism</keyword>
<dbReference type="Pfam" id="PF00233">
    <property type="entry name" value="PDEase_I"/>
    <property type="match status" value="1"/>
</dbReference>
<dbReference type="PROSITE" id="PS51845">
    <property type="entry name" value="PDEASE_I_2"/>
    <property type="match status" value="1"/>
</dbReference>
<feature type="region of interest" description="Disordered" evidence="5">
    <location>
        <begin position="950"/>
        <end position="985"/>
    </location>
</feature>
<dbReference type="Pfam" id="PF06441">
    <property type="entry name" value="EHN"/>
    <property type="match status" value="1"/>
</dbReference>
<name>A0ABR3A5P9_9AGAR</name>
<reference evidence="7 8" key="1">
    <citation type="submission" date="2024-05" db="EMBL/GenBank/DDBJ databases">
        <title>A draft genome resource for the thread blight pathogen Marasmius tenuissimus strain MS-2.</title>
        <authorList>
            <person name="Yulfo-Soto G.E."/>
            <person name="Baruah I.K."/>
            <person name="Amoako-Attah I."/>
            <person name="Bukari Y."/>
            <person name="Meinhardt L.W."/>
            <person name="Bailey B.A."/>
            <person name="Cohen S.P."/>
        </authorList>
    </citation>
    <scope>NUCLEOTIDE SEQUENCE [LARGE SCALE GENOMIC DNA]</scope>
    <source>
        <strain evidence="7 8">MS-2</strain>
    </source>
</reference>
<evidence type="ECO:0000256" key="5">
    <source>
        <dbReference type="SAM" id="MobiDB-lite"/>
    </source>
</evidence>
<dbReference type="EMBL" id="JBBXMP010000013">
    <property type="protein sequence ID" value="KAL0069272.1"/>
    <property type="molecule type" value="Genomic_DNA"/>
</dbReference>
<dbReference type="PANTHER" id="PTHR21661">
    <property type="entry name" value="EPOXIDE HYDROLASE 1-RELATED"/>
    <property type="match status" value="1"/>
</dbReference>
<evidence type="ECO:0000256" key="2">
    <source>
        <dbReference type="ARBA" id="ARBA00022797"/>
    </source>
</evidence>
<dbReference type="Gene3D" id="1.10.1300.10">
    <property type="entry name" value="3'5'-cyclic nucleotide phosphodiesterase, catalytic domain"/>
    <property type="match status" value="1"/>
</dbReference>
<evidence type="ECO:0000256" key="4">
    <source>
        <dbReference type="RuleBase" id="RU363067"/>
    </source>
</evidence>
<dbReference type="CDD" id="cd00077">
    <property type="entry name" value="HDc"/>
    <property type="match status" value="1"/>
</dbReference>
<dbReference type="InterPro" id="IPR000639">
    <property type="entry name" value="Epox_hydrolase-like"/>
</dbReference>
<dbReference type="InterPro" id="IPR003607">
    <property type="entry name" value="HD/PDEase_dom"/>
</dbReference>
<dbReference type="PRINTS" id="PR00412">
    <property type="entry name" value="EPOXHYDRLASE"/>
</dbReference>
<dbReference type="PANTHER" id="PTHR21661:SF35">
    <property type="entry name" value="EPOXIDE HYDROLASE"/>
    <property type="match status" value="1"/>
</dbReference>
<sequence>MASNETPFKINVPDSKLDEVQKKLELVTYPDELEGVDWKYGVPLADLRRLVARWKDGYDWRAEEKKLNDTLQQFTQDIEVDDVHGTLNVHYVHHKSSIANAIPLLFVHGWPGSFIEVQKLAPLLTQSDSKDHPSFHVVAMSLPGYGFSEAPKKPGFSASRHAEVGHKLMLALGYSEYGGRYVLSVEYGRIEFSDAFIAPVLLNKKYQITRRLAQMHGHKHVKAWHTNYPSAGAFAPTVSQPLLYLKHLLTPYTAAEKAGMDRAKWFLSEGMGYNLEQSTQPQTLGYALADSPAGLLAWIYEKLHNWTDSYPWSDDEVLTWVSLYYFSRAGPAASLRLYYEATKAGDRIRPASEKPTIPMGVSHFPKELRRAPKSAPTDLPLETRTRLIQSLDSWNFEPHKLPDEEVLACTMILFEALFRIEGLQSLVRVELDQIYPLIHHLRRIYRWENPYHNFEHALDVLQASYTFLRLAGMVPSVTILLDSEEAKWSTSHPFDSGPLMTTLRPQDLFVIYIAAIGHDVAHPGFTNVFMKNAQAPLSVVFDNKSPLEQMHISLLLRVMRHHGLGPLLDDPTDQSGQHVRKLLSETVLATDMSVHAKFMDNFRSLLSGNSAVDLCRRQVLTCQAIIKCADISNPYRPYHVAKHWAAALMGEWSSQAMLEKCMHLPTTVQASDDPLMEAKGQLFFINTFAKPLLELVTEAVPELQQLLQQCKSNLGVWESRRTELESREHSTNNGNDTSRSTTSPAFRDDYSTAFPLTLPPSHPYRNLLHVDSRVSLDQLTNGQSETSAGETNCSSDYGEEQLYSGTPPLSSAATAVSDTFTGSTFNWVTGANGGKGDRPKLPTPPPSSSESDSAPCSPVTDGSSEYGSCMDSPHPTSSARSGNRSRTSSSRSSYVTGISTHPANRSILNGTHNSYHHPKTGHRSHDSTCSTNTSSAVYAAHAAIRAAADSAGAGLRKKRSMANRNSWGPSILAPREDADSPRKSGLFAMSKPLTLPFSLSPPPMSSPPILGNGNDSSIVVAPDTTAVALLVSHPPPVARPGVQ</sequence>
<dbReference type="Gene3D" id="3.40.50.1820">
    <property type="entry name" value="alpha/beta hydrolase"/>
    <property type="match status" value="1"/>
</dbReference>